<evidence type="ECO:0000313" key="2">
    <source>
        <dbReference type="EMBL" id="QJA67654.1"/>
    </source>
</evidence>
<accession>A0A6M3JCE0</accession>
<gene>
    <name evidence="3" type="ORF">MM415A00192_0028</name>
    <name evidence="2" type="ORF">MM415B00178_0036</name>
</gene>
<name>A0A6M3JCE0_9ZZZZ</name>
<reference evidence="2" key="1">
    <citation type="submission" date="2020-03" db="EMBL/GenBank/DDBJ databases">
        <title>The deep terrestrial virosphere.</title>
        <authorList>
            <person name="Holmfeldt K."/>
            <person name="Nilsson E."/>
            <person name="Simone D."/>
            <person name="Lopez-Fernandez M."/>
            <person name="Wu X."/>
            <person name="de Brujin I."/>
            <person name="Lundin D."/>
            <person name="Andersson A."/>
            <person name="Bertilsson S."/>
            <person name="Dopson M."/>
        </authorList>
    </citation>
    <scope>NUCLEOTIDE SEQUENCE</scope>
    <source>
        <strain evidence="3">MM415A00192</strain>
        <strain evidence="2">MM415B00178</strain>
    </source>
</reference>
<protein>
    <submittedName>
        <fullName evidence="2">Uncharacterized protein</fullName>
    </submittedName>
</protein>
<keyword evidence="1" id="KW-0812">Transmembrane</keyword>
<dbReference type="AlphaFoldDB" id="A0A6M3JCE0"/>
<dbReference type="EMBL" id="MT141574">
    <property type="protein sequence ID" value="QJA67654.1"/>
    <property type="molecule type" value="Genomic_DNA"/>
</dbReference>
<organism evidence="2">
    <name type="scientific">viral metagenome</name>
    <dbReference type="NCBI Taxonomy" id="1070528"/>
    <lineage>
        <taxon>unclassified sequences</taxon>
        <taxon>metagenomes</taxon>
        <taxon>organismal metagenomes</taxon>
    </lineage>
</organism>
<dbReference type="EMBL" id="MT142529">
    <property type="protein sequence ID" value="QJA84419.1"/>
    <property type="molecule type" value="Genomic_DNA"/>
</dbReference>
<keyword evidence="1" id="KW-1133">Transmembrane helix</keyword>
<evidence type="ECO:0000256" key="1">
    <source>
        <dbReference type="SAM" id="Phobius"/>
    </source>
</evidence>
<evidence type="ECO:0000313" key="3">
    <source>
        <dbReference type="EMBL" id="QJA84419.1"/>
    </source>
</evidence>
<feature type="transmembrane region" description="Helical" evidence="1">
    <location>
        <begin position="26"/>
        <end position="50"/>
    </location>
</feature>
<sequence>MVEKRKKTIPIRHPERRRKMPIIEKVAFNLWAVLIGMLLLGGTVCGILYADQKDVRLKQQEINQRVTRLETAIVYIAEGINELKKGQTAVKEALDKVNIVAEKARRDRQ</sequence>
<keyword evidence="1" id="KW-0472">Membrane</keyword>
<proteinExistence type="predicted"/>